<dbReference type="InterPro" id="IPR045862">
    <property type="entry name" value="Trf4-like"/>
</dbReference>
<dbReference type="GO" id="GO:0005730">
    <property type="term" value="C:nucleolus"/>
    <property type="evidence" value="ECO:0007669"/>
    <property type="project" value="TreeGrafter"/>
</dbReference>
<dbReference type="GO" id="GO:0031499">
    <property type="term" value="C:TRAMP complex"/>
    <property type="evidence" value="ECO:0007669"/>
    <property type="project" value="TreeGrafter"/>
</dbReference>
<evidence type="ECO:0000313" key="5">
    <source>
        <dbReference type="RefSeq" id="XP_033531049.1"/>
    </source>
</evidence>
<reference evidence="3 5" key="1">
    <citation type="submission" date="2020-01" db="EMBL/GenBank/DDBJ databases">
        <authorList>
            <consortium name="DOE Joint Genome Institute"/>
            <person name="Haridas S."/>
            <person name="Albert R."/>
            <person name="Binder M."/>
            <person name="Bloem J."/>
            <person name="Labutti K."/>
            <person name="Salamov A."/>
            <person name="Andreopoulos B."/>
            <person name="Baker S.E."/>
            <person name="Barry K."/>
            <person name="Bills G."/>
            <person name="Bluhm B.H."/>
            <person name="Cannon C."/>
            <person name="Castanera R."/>
            <person name="Culley D.E."/>
            <person name="Daum C."/>
            <person name="Ezra D."/>
            <person name="Gonzalez J.B."/>
            <person name="Henrissat B."/>
            <person name="Kuo A."/>
            <person name="Liang C."/>
            <person name="Lipzen A."/>
            <person name="Lutzoni F."/>
            <person name="Magnuson J."/>
            <person name="Mondo S."/>
            <person name="Nolan M."/>
            <person name="Ohm R."/>
            <person name="Pangilinan J."/>
            <person name="Park H.-J."/>
            <person name="Ramirez L."/>
            <person name="Alfaro M."/>
            <person name="Sun H."/>
            <person name="Tritt A."/>
            <person name="Yoshinaga Y."/>
            <person name="Zwiers L.-H."/>
            <person name="Turgeon B.G."/>
            <person name="Goodwin S.B."/>
            <person name="Spatafora J.W."/>
            <person name="Crous P.W."/>
            <person name="Grigoriev I.V."/>
        </authorList>
    </citation>
    <scope>NUCLEOTIDE SEQUENCE</scope>
    <source>
        <strain evidence="3 5">CBS 781.70</strain>
    </source>
</reference>
<dbReference type="InterPro" id="IPR054708">
    <property type="entry name" value="MTPAP-like_central"/>
</dbReference>
<evidence type="ECO:0000313" key="3">
    <source>
        <dbReference type="EMBL" id="KAF1809418.1"/>
    </source>
</evidence>
<dbReference type="PANTHER" id="PTHR23092:SF15">
    <property type="entry name" value="INACTIVE NON-CANONICAL POLY(A) RNA POLYMERASE PROTEIN TRF4-2-RELATED"/>
    <property type="match status" value="1"/>
</dbReference>
<dbReference type="OrthoDB" id="273917at2759"/>
<accession>A0A6G1FUP3</accession>
<feature type="region of interest" description="Disordered" evidence="1">
    <location>
        <begin position="115"/>
        <end position="147"/>
    </location>
</feature>
<dbReference type="EMBL" id="ML975173">
    <property type="protein sequence ID" value="KAF1809418.1"/>
    <property type="molecule type" value="Genomic_DNA"/>
</dbReference>
<reference evidence="5" key="3">
    <citation type="submission" date="2025-04" db="UniProtKB">
        <authorList>
            <consortium name="RefSeq"/>
        </authorList>
    </citation>
    <scope>IDENTIFICATION</scope>
    <source>
        <strain evidence="5">CBS 781.70</strain>
    </source>
</reference>
<dbReference type="AlphaFoldDB" id="A0A6G1FUP3"/>
<reference evidence="5" key="2">
    <citation type="submission" date="2020-04" db="EMBL/GenBank/DDBJ databases">
        <authorList>
            <consortium name="NCBI Genome Project"/>
        </authorList>
    </citation>
    <scope>NUCLEOTIDE SEQUENCE</scope>
    <source>
        <strain evidence="5">CBS 781.70</strain>
    </source>
</reference>
<evidence type="ECO:0000313" key="4">
    <source>
        <dbReference type="Proteomes" id="UP000504638"/>
    </source>
</evidence>
<dbReference type="SUPFAM" id="SSF81631">
    <property type="entry name" value="PAP/OAS1 substrate-binding domain"/>
    <property type="match status" value="1"/>
</dbReference>
<evidence type="ECO:0000256" key="1">
    <source>
        <dbReference type="SAM" id="MobiDB-lite"/>
    </source>
</evidence>
<sequence length="574" mass="62743">MRTTASHARVWANAAFDASVTTRSVHLDCASAGCPYRSGLDVSRKRPRHGPLVQRSSFHATARRPMETPASTAEDSIATGLPDRTPTLPSFDGFSITKITPGRGADAVDWLLQDLLPPTPNRTSTTPSPFSPSKPQPHHPPSIPPIVGRHLLSLATTVPHAKSPIEYEGAYIPPLTAQTSWGPWPWFSPASTTSSSPPLPPADRLDAEIRAFAAYIQPTPAERTARTHVIRAMSRVLHSLFPARPVDTFGSEATGLSAAVSDIDMNLGLKDAERRALENGTMTATAGKEKLRSCLGRLKDVLERSGEWEGVEIHWARYPLVDALHRPSGLKVQVTGSLVPGARKRQMDAVRQLLGGCPALREVFLVLRTTLEVRGLMTVHEGGMGSYSLFMMAAACSQMMPDMNPAQLLMKVLRYWHQNNTYKYGASVLPPGVIEKGDPKSKAAKTMGKIEKRSLVDPQYPYLLYLQDPADPSNDLGFKAIAIKHIRTTFGYLLKRLEHSLTEHEQGRGDRPMLVTMVGACEPIYKKERVLLERFGASSGGLEASSPKSNLSPIRRFRPTAMGGLAADFTALRF</sequence>
<gene>
    <name evidence="3 5" type="ORF">P152DRAFT_452094</name>
</gene>
<keyword evidence="4" id="KW-1185">Reference proteome</keyword>
<dbReference type="GeneID" id="54418843"/>
<dbReference type="Proteomes" id="UP000504638">
    <property type="component" value="Unplaced"/>
</dbReference>
<name>A0A6G1FUP3_9PEZI</name>
<dbReference type="InterPro" id="IPR043519">
    <property type="entry name" value="NT_sf"/>
</dbReference>
<organism evidence="3">
    <name type="scientific">Eremomyces bilateralis CBS 781.70</name>
    <dbReference type="NCBI Taxonomy" id="1392243"/>
    <lineage>
        <taxon>Eukaryota</taxon>
        <taxon>Fungi</taxon>
        <taxon>Dikarya</taxon>
        <taxon>Ascomycota</taxon>
        <taxon>Pezizomycotina</taxon>
        <taxon>Dothideomycetes</taxon>
        <taxon>Dothideomycetes incertae sedis</taxon>
        <taxon>Eremomycetales</taxon>
        <taxon>Eremomycetaceae</taxon>
        <taxon>Eremomyces</taxon>
    </lineage>
</organism>
<dbReference type="SUPFAM" id="SSF81301">
    <property type="entry name" value="Nucleotidyltransferase"/>
    <property type="match status" value="1"/>
</dbReference>
<proteinExistence type="predicted"/>
<feature type="region of interest" description="Disordered" evidence="1">
    <location>
        <begin position="42"/>
        <end position="84"/>
    </location>
</feature>
<dbReference type="GO" id="GO:0043634">
    <property type="term" value="P:polyadenylation-dependent ncRNA catabolic process"/>
    <property type="evidence" value="ECO:0007669"/>
    <property type="project" value="TreeGrafter"/>
</dbReference>
<dbReference type="GO" id="GO:0031123">
    <property type="term" value="P:RNA 3'-end processing"/>
    <property type="evidence" value="ECO:0007669"/>
    <property type="project" value="TreeGrafter"/>
</dbReference>
<dbReference type="Gene3D" id="3.30.460.10">
    <property type="entry name" value="Beta Polymerase, domain 2"/>
    <property type="match status" value="1"/>
</dbReference>
<evidence type="ECO:0000259" key="2">
    <source>
        <dbReference type="Pfam" id="PF22600"/>
    </source>
</evidence>
<dbReference type="Gene3D" id="1.10.1410.10">
    <property type="match status" value="1"/>
</dbReference>
<feature type="compositionally biased region" description="Pro residues" evidence="1">
    <location>
        <begin position="129"/>
        <end position="144"/>
    </location>
</feature>
<protein>
    <recommendedName>
        <fullName evidence="2">Poly(A) RNA polymerase mitochondrial-like central palm domain-containing protein</fullName>
    </recommendedName>
</protein>
<dbReference type="GO" id="GO:1990817">
    <property type="term" value="F:poly(A) RNA polymerase activity"/>
    <property type="evidence" value="ECO:0007669"/>
    <property type="project" value="InterPro"/>
</dbReference>
<feature type="domain" description="Poly(A) RNA polymerase mitochondrial-like central palm" evidence="2">
    <location>
        <begin position="205"/>
        <end position="334"/>
    </location>
</feature>
<dbReference type="GO" id="GO:0003729">
    <property type="term" value="F:mRNA binding"/>
    <property type="evidence" value="ECO:0007669"/>
    <property type="project" value="TreeGrafter"/>
</dbReference>
<dbReference type="GO" id="GO:0010605">
    <property type="term" value="P:negative regulation of macromolecule metabolic process"/>
    <property type="evidence" value="ECO:0007669"/>
    <property type="project" value="UniProtKB-ARBA"/>
</dbReference>
<dbReference type="Pfam" id="PF22600">
    <property type="entry name" value="MTPAP-like_central"/>
    <property type="match status" value="1"/>
</dbReference>
<dbReference type="RefSeq" id="XP_033531049.1">
    <property type="nucleotide sequence ID" value="XM_033678273.1"/>
</dbReference>
<dbReference type="PANTHER" id="PTHR23092">
    <property type="entry name" value="POLY(A) RNA POLYMERASE"/>
    <property type="match status" value="1"/>
</dbReference>